<reference evidence="2" key="1">
    <citation type="submission" date="2017-09" db="EMBL/GenBank/DDBJ databases">
        <title>Depth-based differentiation of microbial function through sediment-hosted aquifers and enrichment of novel symbionts in the deep terrestrial subsurface.</title>
        <authorList>
            <person name="Probst A.J."/>
            <person name="Ladd B."/>
            <person name="Jarett J.K."/>
            <person name="Geller-Mcgrath D.E."/>
            <person name="Sieber C.M.K."/>
            <person name="Emerson J.B."/>
            <person name="Anantharaman K."/>
            <person name="Thomas B.C."/>
            <person name="Malmstrom R."/>
            <person name="Stieglmeier M."/>
            <person name="Klingl A."/>
            <person name="Woyke T."/>
            <person name="Ryan C.M."/>
            <person name="Banfield J.F."/>
        </authorList>
    </citation>
    <scope>NUCLEOTIDE SEQUENCE [LARGE SCALE GENOMIC DNA]</scope>
</reference>
<dbReference type="PANTHER" id="PTHR38471">
    <property type="entry name" value="FOUR HELIX BUNDLE PROTEIN"/>
    <property type="match status" value="1"/>
</dbReference>
<sequence length="122" mass="13973">MKNDIIHGYKDLIVWQRSMELVVAVYQLTDDFPRQEIYGLISQMRRAAVSIPSNIAEGRRRGGKKEFRQFLLISYGSGAELETQIEIAKRLKFSDSLNFTKVDGLLSEVMKMLNKITCSLVD</sequence>
<dbReference type="Gene3D" id="1.20.1440.60">
    <property type="entry name" value="23S rRNA-intervening sequence"/>
    <property type="match status" value="1"/>
</dbReference>
<dbReference type="InterPro" id="IPR036583">
    <property type="entry name" value="23S_rRNA_IVS_sf"/>
</dbReference>
<accession>A0A2H0V2F9</accession>
<dbReference type="AlphaFoldDB" id="A0A2H0V2F9"/>
<protein>
    <submittedName>
        <fullName evidence="1">Four helix bundle protein</fullName>
    </submittedName>
</protein>
<dbReference type="Proteomes" id="UP000228510">
    <property type="component" value="Unassembled WGS sequence"/>
</dbReference>
<name>A0A2H0V2F9_9BACT</name>
<dbReference type="EMBL" id="PFAT01000012">
    <property type="protein sequence ID" value="PIR92619.1"/>
    <property type="molecule type" value="Genomic_DNA"/>
</dbReference>
<dbReference type="PANTHER" id="PTHR38471:SF2">
    <property type="entry name" value="FOUR HELIX BUNDLE PROTEIN"/>
    <property type="match status" value="1"/>
</dbReference>
<organism evidence="1 2">
    <name type="scientific">Candidatus Falkowbacteria bacterium CG10_big_fil_rev_8_21_14_0_10_44_15</name>
    <dbReference type="NCBI Taxonomy" id="1974569"/>
    <lineage>
        <taxon>Bacteria</taxon>
        <taxon>Candidatus Falkowiibacteriota</taxon>
    </lineage>
</organism>
<gene>
    <name evidence="1" type="ORF">COU01_00785</name>
</gene>
<dbReference type="Pfam" id="PF05635">
    <property type="entry name" value="23S_rRNA_IVP"/>
    <property type="match status" value="1"/>
</dbReference>
<dbReference type="SUPFAM" id="SSF158446">
    <property type="entry name" value="IVS-encoded protein-like"/>
    <property type="match status" value="1"/>
</dbReference>
<evidence type="ECO:0000313" key="2">
    <source>
        <dbReference type="Proteomes" id="UP000228510"/>
    </source>
</evidence>
<dbReference type="InterPro" id="IPR012657">
    <property type="entry name" value="23S_rRNA-intervening_sequence"/>
</dbReference>
<dbReference type="CDD" id="cd16377">
    <property type="entry name" value="23S_rRNA_IVP_like"/>
    <property type="match status" value="1"/>
</dbReference>
<comment type="caution">
    <text evidence="1">The sequence shown here is derived from an EMBL/GenBank/DDBJ whole genome shotgun (WGS) entry which is preliminary data.</text>
</comment>
<dbReference type="NCBIfam" id="TIGR02436">
    <property type="entry name" value="four helix bundle protein"/>
    <property type="match status" value="1"/>
</dbReference>
<proteinExistence type="predicted"/>
<evidence type="ECO:0000313" key="1">
    <source>
        <dbReference type="EMBL" id="PIR92619.1"/>
    </source>
</evidence>